<comment type="caution">
    <text evidence="2">The sequence shown here is derived from an EMBL/GenBank/DDBJ whole genome shotgun (WGS) entry which is preliminary data.</text>
</comment>
<feature type="region of interest" description="Disordered" evidence="1">
    <location>
        <begin position="1"/>
        <end position="62"/>
    </location>
</feature>
<proteinExistence type="predicted"/>
<evidence type="ECO:0000313" key="2">
    <source>
        <dbReference type="EMBL" id="RKL68191.1"/>
    </source>
</evidence>
<gene>
    <name evidence="2" type="ORF">CR203_06805</name>
</gene>
<name>A0A3A9KCG9_9BACI</name>
<dbReference type="Proteomes" id="UP000281498">
    <property type="component" value="Unassembled WGS sequence"/>
</dbReference>
<feature type="compositionally biased region" description="Basic residues" evidence="1">
    <location>
        <begin position="45"/>
        <end position="62"/>
    </location>
</feature>
<evidence type="ECO:0000313" key="3">
    <source>
        <dbReference type="Proteomes" id="UP000281498"/>
    </source>
</evidence>
<reference evidence="2 3" key="1">
    <citation type="submission" date="2017-10" db="EMBL/GenBank/DDBJ databases">
        <title>Bacillus sp. nov., a halophilic bacterium isolated from a Keqin Lake.</title>
        <authorList>
            <person name="Wang H."/>
        </authorList>
    </citation>
    <scope>NUCLEOTIDE SEQUENCE [LARGE SCALE GENOMIC DNA]</scope>
    <source>
        <strain evidence="2 3">KCTC 13187</strain>
    </source>
</reference>
<dbReference type="AlphaFoldDB" id="A0A3A9KCG9"/>
<evidence type="ECO:0000256" key="1">
    <source>
        <dbReference type="SAM" id="MobiDB-lite"/>
    </source>
</evidence>
<organism evidence="2 3">
    <name type="scientific">Salipaludibacillus neizhouensis</name>
    <dbReference type="NCBI Taxonomy" id="885475"/>
    <lineage>
        <taxon>Bacteria</taxon>
        <taxon>Bacillati</taxon>
        <taxon>Bacillota</taxon>
        <taxon>Bacilli</taxon>
        <taxon>Bacillales</taxon>
        <taxon>Bacillaceae</taxon>
    </lineage>
</organism>
<accession>A0A3A9KCG9</accession>
<protein>
    <submittedName>
        <fullName evidence="2">Uncharacterized protein</fullName>
    </submittedName>
</protein>
<keyword evidence="3" id="KW-1185">Reference proteome</keyword>
<dbReference type="EMBL" id="PDOE01000002">
    <property type="protein sequence ID" value="RKL68191.1"/>
    <property type="molecule type" value="Genomic_DNA"/>
</dbReference>
<sequence length="62" mass="7187">MFKILKKLMSSRGSSSGRKHRSYSSSDRHYRGRGRQYSSSDRRRSSSHGSHRYKRKGYGSSS</sequence>